<dbReference type="OrthoDB" id="536015at2759"/>
<evidence type="ECO:0008006" key="4">
    <source>
        <dbReference type="Google" id="ProtNLM"/>
    </source>
</evidence>
<dbReference type="EMBL" id="JAEHOE010000086">
    <property type="protein sequence ID" value="KAG2488207.1"/>
    <property type="molecule type" value="Genomic_DNA"/>
</dbReference>
<gene>
    <name evidence="2" type="ORF">HYH03_013201</name>
</gene>
<name>A0A835XNK3_9CHLO</name>
<dbReference type="AlphaFoldDB" id="A0A835XNK3"/>
<keyword evidence="3" id="KW-1185">Reference proteome</keyword>
<evidence type="ECO:0000256" key="1">
    <source>
        <dbReference type="SAM" id="MobiDB-lite"/>
    </source>
</evidence>
<sequence>MLHPFAPPSPAAPSLVRSGVAVVKMPCLPLAKIKGNRPPGVCDAELILQRVQHLIALDKLSCECGFTDIVPRVWLAPVRGVVPGIGYPIDWWGLWMEYVEGVSLENFLYRGWPRMLARRTQMEVFNNKLNKTRVYSAAIFDLLTSQCDRHAQNVMIQEEGNIILIDNDVTLNHIRRICGFDSIFVPTTLKYEAARTANHWVLKVPGGDTVPKPPDVDFQVLLDYRCALPEGQEAMGTSYPPQLTVSLVSPRPSLRVTQLNKGYECAHPYEPVWELPFGNPLTGGAWDHDRPDIGTYEGGTFPEDPPDAGLGGEGEELPSPADRRARRRLQKNRA</sequence>
<feature type="region of interest" description="Disordered" evidence="1">
    <location>
        <begin position="284"/>
        <end position="334"/>
    </location>
</feature>
<dbReference type="Proteomes" id="UP000612055">
    <property type="component" value="Unassembled WGS sequence"/>
</dbReference>
<organism evidence="2 3">
    <name type="scientific">Edaphochlamys debaryana</name>
    <dbReference type="NCBI Taxonomy" id="47281"/>
    <lineage>
        <taxon>Eukaryota</taxon>
        <taxon>Viridiplantae</taxon>
        <taxon>Chlorophyta</taxon>
        <taxon>core chlorophytes</taxon>
        <taxon>Chlorophyceae</taxon>
        <taxon>CS clade</taxon>
        <taxon>Chlamydomonadales</taxon>
        <taxon>Chlamydomonadales incertae sedis</taxon>
        <taxon>Edaphochlamys</taxon>
    </lineage>
</organism>
<dbReference type="InterPro" id="IPR011009">
    <property type="entry name" value="Kinase-like_dom_sf"/>
</dbReference>
<protein>
    <recommendedName>
        <fullName evidence="4">PI3K/PI4K catalytic domain-containing protein</fullName>
    </recommendedName>
</protein>
<comment type="caution">
    <text evidence="2">The sequence shown here is derived from an EMBL/GenBank/DDBJ whole genome shotgun (WGS) entry which is preliminary data.</text>
</comment>
<evidence type="ECO:0000313" key="3">
    <source>
        <dbReference type="Proteomes" id="UP000612055"/>
    </source>
</evidence>
<evidence type="ECO:0000313" key="2">
    <source>
        <dbReference type="EMBL" id="KAG2488207.1"/>
    </source>
</evidence>
<reference evidence="2" key="1">
    <citation type="journal article" date="2020" name="bioRxiv">
        <title>Comparative genomics of Chlamydomonas.</title>
        <authorList>
            <person name="Craig R.J."/>
            <person name="Hasan A.R."/>
            <person name="Ness R.W."/>
            <person name="Keightley P.D."/>
        </authorList>
    </citation>
    <scope>NUCLEOTIDE SEQUENCE</scope>
    <source>
        <strain evidence="2">CCAP 11/70</strain>
    </source>
</reference>
<accession>A0A835XNK3</accession>
<dbReference type="SUPFAM" id="SSF56112">
    <property type="entry name" value="Protein kinase-like (PK-like)"/>
    <property type="match status" value="1"/>
</dbReference>
<proteinExistence type="predicted"/>
<feature type="compositionally biased region" description="Basic residues" evidence="1">
    <location>
        <begin position="324"/>
        <end position="334"/>
    </location>
</feature>